<evidence type="ECO:0000259" key="1">
    <source>
        <dbReference type="PROSITE" id="PS50208"/>
    </source>
</evidence>
<dbReference type="EMBL" id="ASPP01003930">
    <property type="protein sequence ID" value="ETO32789.1"/>
    <property type="molecule type" value="Genomic_DNA"/>
</dbReference>
<dbReference type="InterPro" id="IPR011600">
    <property type="entry name" value="Pept_C14_caspase"/>
</dbReference>
<sequence>NFKQLFEQELNYTFVTNESPQMTEKDVRSFLTKFTAKYKLHDNTHKYDGLIMIICGHGENGNMLVTSDEKSLSIDEIYESLGCDILESFKDLPKIFIMDLCRGENTPTINTTMRGKTEEKKNMNLHGDNYSEFLFIWSTTQRYEIADFSLLSKCMKRVMISKYKSGYPFKQILDDVRREIRKSKNGEWYCMETQDTASYDIIFARKKS</sequence>
<dbReference type="Pfam" id="PF00656">
    <property type="entry name" value="Peptidase_C14"/>
    <property type="match status" value="1"/>
</dbReference>
<feature type="domain" description="Caspase family p20" evidence="1">
    <location>
        <begin position="45"/>
        <end position="105"/>
    </location>
</feature>
<gene>
    <name evidence="2" type="ORF">RFI_04328</name>
</gene>
<accession>X6P3W6</accession>
<reference evidence="2 3" key="1">
    <citation type="journal article" date="2013" name="Curr. Biol.">
        <title>The Genome of the Foraminiferan Reticulomyxa filosa.</title>
        <authorList>
            <person name="Glockner G."/>
            <person name="Hulsmann N."/>
            <person name="Schleicher M."/>
            <person name="Noegel A.A."/>
            <person name="Eichinger L."/>
            <person name="Gallinger C."/>
            <person name="Pawlowski J."/>
            <person name="Sierra R."/>
            <person name="Euteneuer U."/>
            <person name="Pillet L."/>
            <person name="Moustafa A."/>
            <person name="Platzer M."/>
            <person name="Groth M."/>
            <person name="Szafranski K."/>
            <person name="Schliwa M."/>
        </authorList>
    </citation>
    <scope>NUCLEOTIDE SEQUENCE [LARGE SCALE GENOMIC DNA]</scope>
</reference>
<proteinExistence type="predicted"/>
<name>X6P3W6_RETFI</name>
<keyword evidence="3" id="KW-1185">Reference proteome</keyword>
<comment type="caution">
    <text evidence="2">The sequence shown here is derived from an EMBL/GenBank/DDBJ whole genome shotgun (WGS) entry which is preliminary data.</text>
</comment>
<dbReference type="SUPFAM" id="SSF52129">
    <property type="entry name" value="Caspase-like"/>
    <property type="match status" value="1"/>
</dbReference>
<dbReference type="Proteomes" id="UP000023152">
    <property type="component" value="Unassembled WGS sequence"/>
</dbReference>
<dbReference type="GO" id="GO:0006508">
    <property type="term" value="P:proteolysis"/>
    <property type="evidence" value="ECO:0007669"/>
    <property type="project" value="InterPro"/>
</dbReference>
<dbReference type="InterPro" id="IPR029030">
    <property type="entry name" value="Caspase-like_dom_sf"/>
</dbReference>
<dbReference type="AlphaFoldDB" id="X6P3W6"/>
<dbReference type="Gene3D" id="3.40.50.1460">
    <property type="match status" value="1"/>
</dbReference>
<organism evidence="2 3">
    <name type="scientific">Reticulomyxa filosa</name>
    <dbReference type="NCBI Taxonomy" id="46433"/>
    <lineage>
        <taxon>Eukaryota</taxon>
        <taxon>Sar</taxon>
        <taxon>Rhizaria</taxon>
        <taxon>Retaria</taxon>
        <taxon>Foraminifera</taxon>
        <taxon>Monothalamids</taxon>
        <taxon>Reticulomyxidae</taxon>
        <taxon>Reticulomyxa</taxon>
    </lineage>
</organism>
<dbReference type="InterPro" id="IPR001309">
    <property type="entry name" value="Pept_C14_p20"/>
</dbReference>
<evidence type="ECO:0000313" key="3">
    <source>
        <dbReference type="Proteomes" id="UP000023152"/>
    </source>
</evidence>
<protein>
    <recommendedName>
        <fullName evidence="1">Caspase family p20 domain-containing protein</fullName>
    </recommendedName>
</protein>
<feature type="non-terminal residue" evidence="2">
    <location>
        <position position="1"/>
    </location>
</feature>
<dbReference type="PROSITE" id="PS50208">
    <property type="entry name" value="CASPASE_P20"/>
    <property type="match status" value="1"/>
</dbReference>
<evidence type="ECO:0000313" key="2">
    <source>
        <dbReference type="EMBL" id="ETO32789.1"/>
    </source>
</evidence>
<dbReference type="GO" id="GO:0004197">
    <property type="term" value="F:cysteine-type endopeptidase activity"/>
    <property type="evidence" value="ECO:0007669"/>
    <property type="project" value="InterPro"/>
</dbReference>
<dbReference type="OrthoDB" id="6114029at2759"/>